<evidence type="ECO:0000313" key="3">
    <source>
        <dbReference type="EMBL" id="TWI69237.1"/>
    </source>
</evidence>
<keyword evidence="4" id="KW-1185">Reference proteome</keyword>
<comment type="caution">
    <text evidence="3">The sequence shown here is derived from an EMBL/GenBank/DDBJ whole genome shotgun (WGS) entry which is preliminary data.</text>
</comment>
<dbReference type="InterPro" id="IPR013424">
    <property type="entry name" value="Ice-binding_C"/>
</dbReference>
<dbReference type="OrthoDB" id="8907537at2"/>
<evidence type="ECO:0000259" key="2">
    <source>
        <dbReference type="Pfam" id="PF07589"/>
    </source>
</evidence>
<name>A0A562RJJ0_9BURK</name>
<keyword evidence="1" id="KW-0732">Signal</keyword>
<dbReference type="Pfam" id="PF07589">
    <property type="entry name" value="PEP-CTERM"/>
    <property type="match status" value="1"/>
</dbReference>
<protein>
    <submittedName>
        <fullName evidence="3">Putative secreted protein</fullName>
    </submittedName>
</protein>
<evidence type="ECO:0000313" key="4">
    <source>
        <dbReference type="Proteomes" id="UP000318431"/>
    </source>
</evidence>
<feature type="domain" description="Ice-binding protein C-terminal" evidence="2">
    <location>
        <begin position="163"/>
        <end position="187"/>
    </location>
</feature>
<proteinExistence type="predicted"/>
<dbReference type="EMBL" id="VLLB01000001">
    <property type="protein sequence ID" value="TWI69237.1"/>
    <property type="molecule type" value="Genomic_DNA"/>
</dbReference>
<feature type="chain" id="PRO_5022077979" evidence="1">
    <location>
        <begin position="30"/>
        <end position="191"/>
    </location>
</feature>
<dbReference type="AlphaFoldDB" id="A0A562RJJ0"/>
<accession>A0A562RJJ0</accession>
<gene>
    <name evidence="3" type="ORF">IP91_00303</name>
</gene>
<dbReference type="NCBIfam" id="TIGR02595">
    <property type="entry name" value="PEP_CTERM"/>
    <property type="match status" value="1"/>
</dbReference>
<evidence type="ECO:0000256" key="1">
    <source>
        <dbReference type="SAM" id="SignalP"/>
    </source>
</evidence>
<feature type="signal peptide" evidence="1">
    <location>
        <begin position="1"/>
        <end position="29"/>
    </location>
</feature>
<sequence length="191" mass="19493">MPAFALARWTGAAALAALLTVGVSAPAAADTEYVWYGNLIGTATVQTPLDGGDNLFAESFVTERGALNQVTTFTLSEYVDFNGLAGWIVDPPAGQGPRLIGVNLDIVDSSANVVAGDTFTGVLGGFAHSSFLGSLGPGTYTLVATGNAVRDGAIDISLSFTSPIPEPATYGMLAGGLGVLALVARRRRQDG</sequence>
<dbReference type="Proteomes" id="UP000318431">
    <property type="component" value="Unassembled WGS sequence"/>
</dbReference>
<dbReference type="RefSeq" id="WP_145647004.1">
    <property type="nucleotide sequence ID" value="NZ_VLLB01000001.1"/>
</dbReference>
<reference evidence="3 4" key="1">
    <citation type="journal article" date="2015" name="Stand. Genomic Sci.">
        <title>Genomic Encyclopedia of Bacterial and Archaeal Type Strains, Phase III: the genomes of soil and plant-associated and newly described type strains.</title>
        <authorList>
            <person name="Whitman W.B."/>
            <person name="Woyke T."/>
            <person name="Klenk H.P."/>
            <person name="Zhou Y."/>
            <person name="Lilburn T.G."/>
            <person name="Beck B.J."/>
            <person name="De Vos P."/>
            <person name="Vandamme P."/>
            <person name="Eisen J.A."/>
            <person name="Garrity G."/>
            <person name="Hugenholtz P."/>
            <person name="Kyrpides N.C."/>
        </authorList>
    </citation>
    <scope>NUCLEOTIDE SEQUENCE [LARGE SCALE GENOMIC DNA]</scope>
    <source>
        <strain evidence="3 4">CGMCC 1.10822</strain>
    </source>
</reference>
<organism evidence="3 4">
    <name type="scientific">Pseudoduganella lurida</name>
    <dbReference type="NCBI Taxonomy" id="1036180"/>
    <lineage>
        <taxon>Bacteria</taxon>
        <taxon>Pseudomonadati</taxon>
        <taxon>Pseudomonadota</taxon>
        <taxon>Betaproteobacteria</taxon>
        <taxon>Burkholderiales</taxon>
        <taxon>Oxalobacteraceae</taxon>
        <taxon>Telluria group</taxon>
        <taxon>Pseudoduganella</taxon>
    </lineage>
</organism>
<dbReference type="NCBIfam" id="NF038126">
    <property type="entry name" value="PEP_CTERM_FxDxF"/>
    <property type="match status" value="1"/>
</dbReference>